<evidence type="ECO:0000256" key="7">
    <source>
        <dbReference type="ARBA" id="ARBA00038999"/>
    </source>
</evidence>
<evidence type="ECO:0000256" key="5">
    <source>
        <dbReference type="ARBA" id="ARBA00022840"/>
    </source>
</evidence>
<reference evidence="14" key="1">
    <citation type="submission" date="2020-04" db="EMBL/GenBank/DDBJ databases">
        <authorList>
            <person name="Neveu A P."/>
        </authorList>
    </citation>
    <scope>NUCLEOTIDE SEQUENCE</scope>
    <source>
        <tissue evidence="14">Whole embryo</tissue>
    </source>
</reference>
<keyword evidence="5 11" id="KW-0067">ATP-binding</keyword>
<dbReference type="Pfam" id="PF00069">
    <property type="entry name" value="Pkinase"/>
    <property type="match status" value="1"/>
</dbReference>
<comment type="similarity">
    <text evidence="6">Belongs to the protein kinase superfamily. STE Ser/Thr protein kinase family. MAP kinase kinase subfamily.</text>
</comment>
<dbReference type="InterPro" id="IPR008271">
    <property type="entry name" value="Ser/Thr_kinase_AS"/>
</dbReference>
<dbReference type="Gene3D" id="1.10.510.10">
    <property type="entry name" value="Transferase(Phosphotransferase) domain 1"/>
    <property type="match status" value="1"/>
</dbReference>
<dbReference type="PANTHER" id="PTHR48013:SF9">
    <property type="entry name" value="DUAL SPECIFICITY MITOGEN-ACTIVATED PROTEIN KINASE KINASE 5"/>
    <property type="match status" value="1"/>
</dbReference>
<feature type="domain" description="Protein kinase" evidence="12">
    <location>
        <begin position="217"/>
        <end position="474"/>
    </location>
</feature>
<dbReference type="GO" id="GO:0004674">
    <property type="term" value="F:protein serine/threonine kinase activity"/>
    <property type="evidence" value="ECO:0007669"/>
    <property type="project" value="UniProtKB-KW"/>
</dbReference>
<name>A0A6F9DKV8_9ASCI</name>
<dbReference type="AlphaFoldDB" id="A0A6F9DKV8"/>
<dbReference type="InterPro" id="IPR000719">
    <property type="entry name" value="Prot_kinase_dom"/>
</dbReference>
<dbReference type="PROSITE" id="PS51745">
    <property type="entry name" value="PB1"/>
    <property type="match status" value="1"/>
</dbReference>
<dbReference type="PANTHER" id="PTHR48013">
    <property type="entry name" value="DUAL SPECIFICITY MITOGEN-ACTIVATED PROTEIN KINASE KINASE 5-RELATED"/>
    <property type="match status" value="1"/>
</dbReference>
<dbReference type="SUPFAM" id="SSF54277">
    <property type="entry name" value="CAD &amp; PB1 domains"/>
    <property type="match status" value="1"/>
</dbReference>
<dbReference type="GO" id="GO:1902531">
    <property type="term" value="P:regulation of intracellular signal transduction"/>
    <property type="evidence" value="ECO:0007669"/>
    <property type="project" value="UniProtKB-ARBA"/>
</dbReference>
<dbReference type="InterPro" id="IPR000270">
    <property type="entry name" value="PB1_dom"/>
</dbReference>
<dbReference type="InterPro" id="IPR053793">
    <property type="entry name" value="PB1-like"/>
</dbReference>
<evidence type="ECO:0000256" key="4">
    <source>
        <dbReference type="ARBA" id="ARBA00022777"/>
    </source>
</evidence>
<evidence type="ECO:0000256" key="10">
    <source>
        <dbReference type="ARBA" id="ARBA00051693"/>
    </source>
</evidence>
<dbReference type="PROSITE" id="PS00107">
    <property type="entry name" value="PROTEIN_KINASE_ATP"/>
    <property type="match status" value="1"/>
</dbReference>
<keyword evidence="2" id="KW-0808">Transferase</keyword>
<sequence length="503" mass="56523">MESARLIIRIVFDVGHEVDWHVSAPQDVTFRDVLDVIAEASDSQLVVSSFEYKDDDGDRITVKSDDELRAMINFHISMPLKIEENQQGTFIDENQSYLPNVSQQHLLIYPKICKHPRMRNKHDLRVAIAPTASSLLLADGTAPAMRQEYPNGMYQTGIKDTSSNLHTNKAAPAQHVNQQYMSVTNTSSQQQATEKHIQHKLDRTLNLQLGTLGNDALLFLEVLGNGNSGVVRKAVHRESNTVTAVKSITLDLTGEEQQQILRELEILRRCNGSPNIIAFYGAYFDENRVLLCTEYMDGGSLDRYGKIPEAVLINVASSISFGLRHLWSLRIMHRDVKPSNVLVNTAGHVKLCDFGVSTQLVDSIARTYVGTNAYMAPERIIGHDYTIYSDVWSFGLSLCELATGKFPYQQLASKIEGSKGVLPMELMQCIVNEPPPRLTKEHFSSELVDFTKCCLQKEASRRLLPEQLCGHSMVTTNQQTPIAENQSLVANWIYQKLQTFVKR</sequence>
<evidence type="ECO:0000256" key="11">
    <source>
        <dbReference type="PROSITE-ProRule" id="PRU10141"/>
    </source>
</evidence>
<dbReference type="GO" id="GO:0005524">
    <property type="term" value="F:ATP binding"/>
    <property type="evidence" value="ECO:0007669"/>
    <property type="project" value="UniProtKB-UniRule"/>
</dbReference>
<dbReference type="InterPro" id="IPR017441">
    <property type="entry name" value="Protein_kinase_ATP_BS"/>
</dbReference>
<evidence type="ECO:0000313" key="14">
    <source>
        <dbReference type="EMBL" id="CAB3263618.1"/>
    </source>
</evidence>
<feature type="domain" description="PB1" evidence="13">
    <location>
        <begin position="5"/>
        <end position="81"/>
    </location>
</feature>
<dbReference type="SMART" id="SM00666">
    <property type="entry name" value="PB1"/>
    <property type="match status" value="1"/>
</dbReference>
<comment type="catalytic activity">
    <reaction evidence="10">
        <text>L-tyrosyl-[protein] + ATP = O-phospho-L-tyrosyl-[protein] + ADP + H(+)</text>
        <dbReference type="Rhea" id="RHEA:10596"/>
        <dbReference type="Rhea" id="RHEA-COMP:10136"/>
        <dbReference type="Rhea" id="RHEA-COMP:20101"/>
        <dbReference type="ChEBI" id="CHEBI:15378"/>
        <dbReference type="ChEBI" id="CHEBI:30616"/>
        <dbReference type="ChEBI" id="CHEBI:46858"/>
        <dbReference type="ChEBI" id="CHEBI:61978"/>
        <dbReference type="ChEBI" id="CHEBI:456216"/>
        <dbReference type="EC" id="2.7.12.2"/>
    </reaction>
</comment>
<dbReference type="Pfam" id="PF00564">
    <property type="entry name" value="PB1"/>
    <property type="match status" value="1"/>
</dbReference>
<evidence type="ECO:0000256" key="1">
    <source>
        <dbReference type="ARBA" id="ARBA00022527"/>
    </source>
</evidence>
<gene>
    <name evidence="14" type="primary">Map2k5</name>
</gene>
<dbReference type="EC" id="2.7.12.2" evidence="7"/>
<evidence type="ECO:0000256" key="6">
    <source>
        <dbReference type="ARBA" id="ARBA00038035"/>
    </source>
</evidence>
<protein>
    <recommendedName>
        <fullName evidence="7">mitogen-activated protein kinase kinase</fullName>
        <ecNumber evidence="7">2.7.12.2</ecNumber>
    </recommendedName>
</protein>
<comment type="catalytic activity">
    <reaction evidence="8">
        <text>L-seryl-[protein] + ATP = O-phospho-L-seryl-[protein] + ADP + H(+)</text>
        <dbReference type="Rhea" id="RHEA:17989"/>
        <dbReference type="Rhea" id="RHEA-COMP:9863"/>
        <dbReference type="Rhea" id="RHEA-COMP:11604"/>
        <dbReference type="ChEBI" id="CHEBI:15378"/>
        <dbReference type="ChEBI" id="CHEBI:29999"/>
        <dbReference type="ChEBI" id="CHEBI:30616"/>
        <dbReference type="ChEBI" id="CHEBI:83421"/>
        <dbReference type="ChEBI" id="CHEBI:456216"/>
        <dbReference type="EC" id="2.7.12.2"/>
    </reaction>
</comment>
<evidence type="ECO:0000256" key="8">
    <source>
        <dbReference type="ARBA" id="ARBA00049014"/>
    </source>
</evidence>
<dbReference type="Gene3D" id="3.30.200.20">
    <property type="entry name" value="Phosphorylase Kinase, domain 1"/>
    <property type="match status" value="1"/>
</dbReference>
<dbReference type="GO" id="GO:0004708">
    <property type="term" value="F:MAP kinase kinase activity"/>
    <property type="evidence" value="ECO:0007669"/>
    <property type="project" value="UniProtKB-EC"/>
</dbReference>
<dbReference type="EMBL" id="LR787756">
    <property type="protein sequence ID" value="CAB3263618.1"/>
    <property type="molecule type" value="mRNA"/>
</dbReference>
<feature type="binding site" evidence="11">
    <location>
        <position position="246"/>
    </location>
    <ligand>
        <name>ATP</name>
        <dbReference type="ChEBI" id="CHEBI:30616"/>
    </ligand>
</feature>
<evidence type="ECO:0000256" key="2">
    <source>
        <dbReference type="ARBA" id="ARBA00022679"/>
    </source>
</evidence>
<keyword evidence="1" id="KW-0723">Serine/threonine-protein kinase</keyword>
<evidence type="ECO:0000256" key="3">
    <source>
        <dbReference type="ARBA" id="ARBA00022741"/>
    </source>
</evidence>
<organism evidence="14">
    <name type="scientific">Phallusia mammillata</name>
    <dbReference type="NCBI Taxonomy" id="59560"/>
    <lineage>
        <taxon>Eukaryota</taxon>
        <taxon>Metazoa</taxon>
        <taxon>Chordata</taxon>
        <taxon>Tunicata</taxon>
        <taxon>Ascidiacea</taxon>
        <taxon>Phlebobranchia</taxon>
        <taxon>Ascidiidae</taxon>
        <taxon>Phallusia</taxon>
    </lineage>
</organism>
<proteinExistence type="evidence at transcript level"/>
<evidence type="ECO:0000259" key="12">
    <source>
        <dbReference type="PROSITE" id="PS50011"/>
    </source>
</evidence>
<evidence type="ECO:0000259" key="13">
    <source>
        <dbReference type="PROSITE" id="PS51745"/>
    </source>
</evidence>
<dbReference type="PROSITE" id="PS00108">
    <property type="entry name" value="PROTEIN_KINASE_ST"/>
    <property type="match status" value="1"/>
</dbReference>
<dbReference type="SUPFAM" id="SSF56112">
    <property type="entry name" value="Protein kinase-like (PK-like)"/>
    <property type="match status" value="1"/>
</dbReference>
<dbReference type="PROSITE" id="PS50011">
    <property type="entry name" value="PROTEIN_KINASE_DOM"/>
    <property type="match status" value="1"/>
</dbReference>
<dbReference type="FunFam" id="3.30.200.20:FF:000040">
    <property type="entry name" value="Dual specificity mitogen-activated protein kinase kinase"/>
    <property type="match status" value="1"/>
</dbReference>
<evidence type="ECO:0000256" key="9">
    <source>
        <dbReference type="ARBA" id="ARBA00049299"/>
    </source>
</evidence>
<dbReference type="Gene3D" id="3.10.20.90">
    <property type="entry name" value="Phosphatidylinositol 3-kinase Catalytic Subunit, Chain A, domain 1"/>
    <property type="match status" value="1"/>
</dbReference>
<accession>A0A6F9DKV8</accession>
<comment type="catalytic activity">
    <reaction evidence="9">
        <text>L-threonyl-[protein] + ATP = O-phospho-L-threonyl-[protein] + ADP + H(+)</text>
        <dbReference type="Rhea" id="RHEA:46608"/>
        <dbReference type="Rhea" id="RHEA-COMP:11060"/>
        <dbReference type="Rhea" id="RHEA-COMP:11605"/>
        <dbReference type="ChEBI" id="CHEBI:15378"/>
        <dbReference type="ChEBI" id="CHEBI:30013"/>
        <dbReference type="ChEBI" id="CHEBI:30616"/>
        <dbReference type="ChEBI" id="CHEBI:61977"/>
        <dbReference type="ChEBI" id="CHEBI:456216"/>
        <dbReference type="EC" id="2.7.12.2"/>
    </reaction>
</comment>
<dbReference type="InterPro" id="IPR011009">
    <property type="entry name" value="Kinase-like_dom_sf"/>
</dbReference>
<dbReference type="SMART" id="SM00220">
    <property type="entry name" value="S_TKc"/>
    <property type="match status" value="1"/>
</dbReference>
<keyword evidence="3 11" id="KW-0547">Nucleotide-binding</keyword>
<keyword evidence="4 14" id="KW-0418">Kinase</keyword>